<evidence type="ECO:0000256" key="1">
    <source>
        <dbReference type="SAM" id="MobiDB-lite"/>
    </source>
</evidence>
<dbReference type="WBParaSite" id="MBELARI_LOCUS1226">
    <property type="protein sequence ID" value="MBELARI_LOCUS1226"/>
    <property type="gene ID" value="MBELARI_LOCUS1226"/>
</dbReference>
<name>A0AAF3EED3_9BILA</name>
<keyword evidence="2" id="KW-1185">Reference proteome</keyword>
<protein>
    <submittedName>
        <fullName evidence="3">Uncharacterized protein</fullName>
    </submittedName>
</protein>
<dbReference type="Proteomes" id="UP000887575">
    <property type="component" value="Unassembled WGS sequence"/>
</dbReference>
<feature type="compositionally biased region" description="Basic residues" evidence="1">
    <location>
        <begin position="164"/>
        <end position="182"/>
    </location>
</feature>
<accession>A0AAF3EED3</accession>
<reference evidence="3" key="1">
    <citation type="submission" date="2024-02" db="UniProtKB">
        <authorList>
            <consortium name="WormBaseParasite"/>
        </authorList>
    </citation>
    <scope>IDENTIFICATION</scope>
</reference>
<sequence>MRCVYAPRQQMEQDIGLHTTPAMTQEMVHAPRQQMTQEMVHAPMTTNSQEMVYAQRQQMSQEMVHVPRQQMSQQVGDGQETKHLSQVEESDRSPLEDHRAPRWRANGNRAPDTSSSSTKCTRRRRENPFLQCRAPQRLASKQITGPTERLDCPGRIENSTAQNGRRKIRLSSKSRASIKSRRKSDPHLVLDDVVKDAINRMSDELDNDVIDKVCVLVKNRGALLVIAVPEAPHVIEASDTRPVRDTAHKIPSAPCELIRESKGEPAKVSKKDHCSFGCSTSSSSMEQESFETKQNFMYWVDVNGDHPQQMMDHHAANEQTASALRILHEQSATPAAKGHPRSGGSCSSGCRLYDEYYATTLINSIRFNSKLPMVEEAVGKRHEVGPRYHTLTYMGGGAFANSIHRSMFDGTDLVQIVEDSSAQRRPCVLLLISFVAMIKIHSFGKRYPPRSEAIKPFAQQHLRFGRSATLARQVRVTDPQHDCTGYLTEYVATR</sequence>
<feature type="compositionally biased region" description="Basic and acidic residues" evidence="1">
    <location>
        <begin position="79"/>
        <end position="100"/>
    </location>
</feature>
<feature type="region of interest" description="Disordered" evidence="1">
    <location>
        <begin position="67"/>
        <end position="129"/>
    </location>
</feature>
<organism evidence="2 3">
    <name type="scientific">Mesorhabditis belari</name>
    <dbReference type="NCBI Taxonomy" id="2138241"/>
    <lineage>
        <taxon>Eukaryota</taxon>
        <taxon>Metazoa</taxon>
        <taxon>Ecdysozoa</taxon>
        <taxon>Nematoda</taxon>
        <taxon>Chromadorea</taxon>
        <taxon>Rhabditida</taxon>
        <taxon>Rhabditina</taxon>
        <taxon>Rhabditomorpha</taxon>
        <taxon>Rhabditoidea</taxon>
        <taxon>Rhabditidae</taxon>
        <taxon>Mesorhabditinae</taxon>
        <taxon>Mesorhabditis</taxon>
    </lineage>
</organism>
<feature type="region of interest" description="Disordered" evidence="1">
    <location>
        <begin position="157"/>
        <end position="184"/>
    </location>
</feature>
<dbReference type="AlphaFoldDB" id="A0AAF3EED3"/>
<proteinExistence type="predicted"/>
<evidence type="ECO:0000313" key="3">
    <source>
        <dbReference type="WBParaSite" id="MBELARI_LOCUS1226"/>
    </source>
</evidence>
<evidence type="ECO:0000313" key="2">
    <source>
        <dbReference type="Proteomes" id="UP000887575"/>
    </source>
</evidence>